<dbReference type="Proteomes" id="UP000784128">
    <property type="component" value="Unassembled WGS sequence"/>
</dbReference>
<dbReference type="Gene3D" id="2.40.10.220">
    <property type="entry name" value="predicted glycosyltransferase like domains"/>
    <property type="match status" value="1"/>
</dbReference>
<protein>
    <submittedName>
        <fullName evidence="2">PilZ domain-containing protein</fullName>
    </submittedName>
</protein>
<name>A0ABS5U7B5_9BACT</name>
<evidence type="ECO:0000259" key="1">
    <source>
        <dbReference type="Pfam" id="PF07238"/>
    </source>
</evidence>
<feature type="domain" description="PilZ" evidence="1">
    <location>
        <begin position="118"/>
        <end position="220"/>
    </location>
</feature>
<sequence>MFQYFDKIVRTTPYDDALMILQHMKGMIGKKFSFLNYYKEIPVSYDATLLAIENEMSEFEVHEYQAKVVNLEKRALIYCPEKSPFSDDILGEAFYINVNRKKVILCKFSYAKIRSDMRRFVRVVLDKPLEVELVIEGHPIEASVLDISLGGAALKVIDAELLLPGLIVTPCLKLSDPGSGRVTEVELSAKVVRIVGDSAPFTCLLEFQPDKISQQQIAYFINQRQVEIIKELKELGN</sequence>
<keyword evidence="3" id="KW-1185">Reference proteome</keyword>
<dbReference type="SUPFAM" id="SSF141371">
    <property type="entry name" value="PilZ domain-like"/>
    <property type="match status" value="1"/>
</dbReference>
<dbReference type="RefSeq" id="WP_214297385.1">
    <property type="nucleotide sequence ID" value="NZ_JAHDYS010000005.1"/>
</dbReference>
<dbReference type="Pfam" id="PF07238">
    <property type="entry name" value="PilZ"/>
    <property type="match status" value="1"/>
</dbReference>
<comment type="caution">
    <text evidence="2">The sequence shown here is derived from an EMBL/GenBank/DDBJ whole genome shotgun (WGS) entry which is preliminary data.</text>
</comment>
<evidence type="ECO:0000313" key="2">
    <source>
        <dbReference type="EMBL" id="MBT1071556.1"/>
    </source>
</evidence>
<proteinExistence type="predicted"/>
<evidence type="ECO:0000313" key="3">
    <source>
        <dbReference type="Proteomes" id="UP000784128"/>
    </source>
</evidence>
<dbReference type="EMBL" id="JAHDYS010000005">
    <property type="protein sequence ID" value="MBT1071556.1"/>
    <property type="molecule type" value="Genomic_DNA"/>
</dbReference>
<accession>A0ABS5U7B5</accession>
<dbReference type="InterPro" id="IPR009875">
    <property type="entry name" value="PilZ_domain"/>
</dbReference>
<organism evidence="2 3">
    <name type="scientific">Pelotalea chapellei</name>
    <dbReference type="NCBI Taxonomy" id="44671"/>
    <lineage>
        <taxon>Bacteria</taxon>
        <taxon>Pseudomonadati</taxon>
        <taxon>Thermodesulfobacteriota</taxon>
        <taxon>Desulfuromonadia</taxon>
        <taxon>Geobacterales</taxon>
        <taxon>Geobacteraceae</taxon>
        <taxon>Pelotalea</taxon>
    </lineage>
</organism>
<reference evidence="2 3" key="1">
    <citation type="submission" date="2021-05" db="EMBL/GenBank/DDBJ databases">
        <title>The draft genome of Geobacter chapellei DSM 13688.</title>
        <authorList>
            <person name="Xu Z."/>
            <person name="Masuda Y."/>
            <person name="Itoh H."/>
            <person name="Senoo K."/>
        </authorList>
    </citation>
    <scope>NUCLEOTIDE SEQUENCE [LARGE SCALE GENOMIC DNA]</scope>
    <source>
        <strain evidence="2 3">DSM 13688</strain>
    </source>
</reference>
<gene>
    <name evidence="2" type="ORF">KJB30_07165</name>
</gene>